<sequence>MGLEWSMTYVGPSLSTLEHAHISRTYLKTHYTLYELWDTPPADPPDELFLVRDTHHILESHLLLDVHDFHLVGRRIQDDFSYVPPGPDAILCTSKYSSPHLGGPPEPLPPFLPPTILPTPEPLPPHSLPSARPTSDLHLPGILSPTVSSLAPQIPLDPSTSVFRAELITETITHESVPSTACLVCRYLVCWRKRPFTYDTWMLPEKLQAYLYREGETLRQQDRATIVKEKLAG</sequence>
<keyword evidence="2" id="KW-1185">Reference proteome</keyword>
<name>A0AAP0AUH9_9ASPA</name>
<dbReference type="AlphaFoldDB" id="A0AAP0AUH9"/>
<evidence type="ECO:0000313" key="1">
    <source>
        <dbReference type="EMBL" id="KAK8915982.1"/>
    </source>
</evidence>
<dbReference type="EMBL" id="JBBWWQ010000020">
    <property type="protein sequence ID" value="KAK8915982.1"/>
    <property type="molecule type" value="Genomic_DNA"/>
</dbReference>
<evidence type="ECO:0000313" key="2">
    <source>
        <dbReference type="Proteomes" id="UP001418222"/>
    </source>
</evidence>
<protein>
    <submittedName>
        <fullName evidence="1">Uncharacterized protein</fullName>
    </submittedName>
</protein>
<organism evidence="1 2">
    <name type="scientific">Platanthera zijinensis</name>
    <dbReference type="NCBI Taxonomy" id="2320716"/>
    <lineage>
        <taxon>Eukaryota</taxon>
        <taxon>Viridiplantae</taxon>
        <taxon>Streptophyta</taxon>
        <taxon>Embryophyta</taxon>
        <taxon>Tracheophyta</taxon>
        <taxon>Spermatophyta</taxon>
        <taxon>Magnoliopsida</taxon>
        <taxon>Liliopsida</taxon>
        <taxon>Asparagales</taxon>
        <taxon>Orchidaceae</taxon>
        <taxon>Orchidoideae</taxon>
        <taxon>Orchideae</taxon>
        <taxon>Orchidinae</taxon>
        <taxon>Platanthera</taxon>
    </lineage>
</organism>
<proteinExistence type="predicted"/>
<gene>
    <name evidence="1" type="ORF">KSP39_PZI023143</name>
</gene>
<reference evidence="1 2" key="1">
    <citation type="journal article" date="2022" name="Nat. Plants">
        <title>Genomes of leafy and leafless Platanthera orchids illuminate the evolution of mycoheterotrophy.</title>
        <authorList>
            <person name="Li M.H."/>
            <person name="Liu K.W."/>
            <person name="Li Z."/>
            <person name="Lu H.C."/>
            <person name="Ye Q.L."/>
            <person name="Zhang D."/>
            <person name="Wang J.Y."/>
            <person name="Li Y.F."/>
            <person name="Zhong Z.M."/>
            <person name="Liu X."/>
            <person name="Yu X."/>
            <person name="Liu D.K."/>
            <person name="Tu X.D."/>
            <person name="Liu B."/>
            <person name="Hao Y."/>
            <person name="Liao X.Y."/>
            <person name="Jiang Y.T."/>
            <person name="Sun W.H."/>
            <person name="Chen J."/>
            <person name="Chen Y.Q."/>
            <person name="Ai Y."/>
            <person name="Zhai J.W."/>
            <person name="Wu S.S."/>
            <person name="Zhou Z."/>
            <person name="Hsiao Y.Y."/>
            <person name="Wu W.L."/>
            <person name="Chen Y.Y."/>
            <person name="Lin Y.F."/>
            <person name="Hsu J.L."/>
            <person name="Li C.Y."/>
            <person name="Wang Z.W."/>
            <person name="Zhao X."/>
            <person name="Zhong W.Y."/>
            <person name="Ma X.K."/>
            <person name="Ma L."/>
            <person name="Huang J."/>
            <person name="Chen G.Z."/>
            <person name="Huang M.Z."/>
            <person name="Huang L."/>
            <person name="Peng D.H."/>
            <person name="Luo Y.B."/>
            <person name="Zou S.Q."/>
            <person name="Chen S.P."/>
            <person name="Lan S."/>
            <person name="Tsai W.C."/>
            <person name="Van de Peer Y."/>
            <person name="Liu Z.J."/>
        </authorList>
    </citation>
    <scope>NUCLEOTIDE SEQUENCE [LARGE SCALE GENOMIC DNA]</scope>
    <source>
        <strain evidence="1">Lor287</strain>
    </source>
</reference>
<comment type="caution">
    <text evidence="1">The sequence shown here is derived from an EMBL/GenBank/DDBJ whole genome shotgun (WGS) entry which is preliminary data.</text>
</comment>
<dbReference type="Proteomes" id="UP001418222">
    <property type="component" value="Unassembled WGS sequence"/>
</dbReference>
<accession>A0AAP0AUH9</accession>